<name>A0A454Y143_PRIPA</name>
<feature type="region of interest" description="Disordered" evidence="1">
    <location>
        <begin position="237"/>
        <end position="278"/>
    </location>
</feature>
<organism evidence="2 3">
    <name type="scientific">Pristionchus pacificus</name>
    <name type="common">Parasitic nematode worm</name>
    <dbReference type="NCBI Taxonomy" id="54126"/>
    <lineage>
        <taxon>Eukaryota</taxon>
        <taxon>Metazoa</taxon>
        <taxon>Ecdysozoa</taxon>
        <taxon>Nematoda</taxon>
        <taxon>Chromadorea</taxon>
        <taxon>Rhabditida</taxon>
        <taxon>Rhabditina</taxon>
        <taxon>Diplogasteromorpha</taxon>
        <taxon>Diplogasteroidea</taxon>
        <taxon>Neodiplogasteridae</taxon>
        <taxon>Pristionchus</taxon>
    </lineage>
</organism>
<reference evidence="3" key="1">
    <citation type="journal article" date="2008" name="Nat. Genet.">
        <title>The Pristionchus pacificus genome provides a unique perspective on nematode lifestyle and parasitism.</title>
        <authorList>
            <person name="Dieterich C."/>
            <person name="Clifton S.W."/>
            <person name="Schuster L.N."/>
            <person name="Chinwalla A."/>
            <person name="Delehaunty K."/>
            <person name="Dinkelacker I."/>
            <person name="Fulton L."/>
            <person name="Fulton R."/>
            <person name="Godfrey J."/>
            <person name="Minx P."/>
            <person name="Mitreva M."/>
            <person name="Roeseler W."/>
            <person name="Tian H."/>
            <person name="Witte H."/>
            <person name="Yang S.P."/>
            <person name="Wilson R.K."/>
            <person name="Sommer R.J."/>
        </authorList>
    </citation>
    <scope>NUCLEOTIDE SEQUENCE [LARGE SCALE GENOMIC DNA]</scope>
    <source>
        <strain evidence="3">PS312</strain>
    </source>
</reference>
<protein>
    <submittedName>
        <fullName evidence="2">Uncharacterized protein</fullName>
    </submittedName>
</protein>
<evidence type="ECO:0000256" key="1">
    <source>
        <dbReference type="SAM" id="MobiDB-lite"/>
    </source>
</evidence>
<dbReference type="Proteomes" id="UP000005239">
    <property type="component" value="Unassembled WGS sequence"/>
</dbReference>
<sequence length="354" mass="39722">MYADPWSQQPKTQAIATPVQKPLLQPTSDDLSMYWPCRFGLNDGLTEGLKEAPAQSSAPPLNAVGWPILASIWSDEPEPARHEEPEPAFAWNDKTGAPEEQSYERGCALSALPSLAFALPSLEPERDARPKLVEASQPSAEELLEASMHARVECVLDLIDDGDDDEVPEEEWEVKPVRTAYVNYRNTNNDDEYASDVESELEALMDDEFYDEDDCPTDERPYYLAMGIHPRFKLVPGPNEWAPPPPPSTTTPSARSERAFRAAPRHSRRPAPPPCTPSAEQAAAFVRFQARHHMQQLPEGPAFDDWHFIDRPTVLPAAHPTYRTPPTFPTYNTPPTFLPYPYPVSDLEVYPFLT</sequence>
<accession>A0A8R1YEN9</accession>
<reference evidence="2" key="2">
    <citation type="submission" date="2022-06" db="UniProtKB">
        <authorList>
            <consortium name="EnsemblMetazoa"/>
        </authorList>
    </citation>
    <scope>IDENTIFICATION</scope>
    <source>
        <strain evidence="2">PS312</strain>
    </source>
</reference>
<proteinExistence type="predicted"/>
<keyword evidence="3" id="KW-1185">Reference proteome</keyword>
<dbReference type="EnsemblMetazoa" id="PPA07077.1">
    <property type="protein sequence ID" value="PPA07077.1"/>
    <property type="gene ID" value="WBGene00096631"/>
</dbReference>
<feature type="compositionally biased region" description="Polar residues" evidence="1">
    <location>
        <begin position="1"/>
        <end position="15"/>
    </location>
</feature>
<evidence type="ECO:0000313" key="2">
    <source>
        <dbReference type="EnsemblMetazoa" id="PPA07077.1"/>
    </source>
</evidence>
<feature type="region of interest" description="Disordered" evidence="1">
    <location>
        <begin position="76"/>
        <end position="103"/>
    </location>
</feature>
<feature type="region of interest" description="Disordered" evidence="1">
    <location>
        <begin position="1"/>
        <end position="22"/>
    </location>
</feature>
<gene>
    <name evidence="2" type="primary">WBGene00096631</name>
</gene>
<accession>A0A454Y143</accession>
<dbReference type="AlphaFoldDB" id="A0A454Y143"/>
<evidence type="ECO:0000313" key="3">
    <source>
        <dbReference type="Proteomes" id="UP000005239"/>
    </source>
</evidence>